<reference evidence="5 6" key="1">
    <citation type="submission" date="2024-04" db="EMBL/GenBank/DDBJ databases">
        <title>Human intestinal bacterial collection.</title>
        <authorList>
            <person name="Pauvert C."/>
            <person name="Hitch T.C.A."/>
            <person name="Clavel T."/>
        </authorList>
    </citation>
    <scope>NUCLEOTIDE SEQUENCE [LARGE SCALE GENOMIC DNA]</scope>
    <source>
        <strain evidence="5 6">CLA-SR-H026</strain>
    </source>
</reference>
<protein>
    <submittedName>
        <fullName evidence="5">NAD-binding protein</fullName>
    </submittedName>
</protein>
<evidence type="ECO:0000256" key="2">
    <source>
        <dbReference type="SAM" id="Phobius"/>
    </source>
</evidence>
<dbReference type="Pfam" id="PF02080">
    <property type="entry name" value="TrkA_C"/>
    <property type="match status" value="1"/>
</dbReference>
<proteinExistence type="predicted"/>
<dbReference type="InterPro" id="IPR036721">
    <property type="entry name" value="RCK_C_sf"/>
</dbReference>
<feature type="domain" description="RCK C-terminal" evidence="4">
    <location>
        <begin position="247"/>
        <end position="333"/>
    </location>
</feature>
<dbReference type="RefSeq" id="WP_349053981.1">
    <property type="nucleotide sequence ID" value="NZ_JBBNPS010000012.1"/>
</dbReference>
<name>A0ABV1J767_9FIRM</name>
<dbReference type="PROSITE" id="PS51202">
    <property type="entry name" value="RCK_C"/>
    <property type="match status" value="1"/>
</dbReference>
<feature type="transmembrane region" description="Helical" evidence="2">
    <location>
        <begin position="64"/>
        <end position="86"/>
    </location>
</feature>
<keyword evidence="2" id="KW-0472">Membrane</keyword>
<accession>A0ABV1J767</accession>
<dbReference type="Gene3D" id="1.10.287.70">
    <property type="match status" value="1"/>
</dbReference>
<dbReference type="InterPro" id="IPR006037">
    <property type="entry name" value="RCK_C"/>
</dbReference>
<keyword evidence="2" id="KW-1133">Transmembrane helix</keyword>
<feature type="transmembrane region" description="Helical" evidence="2">
    <location>
        <begin position="33"/>
        <end position="52"/>
    </location>
</feature>
<organism evidence="5 6">
    <name type="scientific">Aedoeadaptatus acetigenes</name>
    <dbReference type="NCBI Taxonomy" id="2981723"/>
    <lineage>
        <taxon>Bacteria</taxon>
        <taxon>Bacillati</taxon>
        <taxon>Bacillota</taxon>
        <taxon>Tissierellia</taxon>
        <taxon>Tissierellales</taxon>
        <taxon>Peptoniphilaceae</taxon>
        <taxon>Aedoeadaptatus</taxon>
    </lineage>
</organism>
<dbReference type="Gene3D" id="3.40.50.720">
    <property type="entry name" value="NAD(P)-binding Rossmann-like Domain"/>
    <property type="match status" value="1"/>
</dbReference>
<evidence type="ECO:0000256" key="1">
    <source>
        <dbReference type="ARBA" id="ARBA00004651"/>
    </source>
</evidence>
<dbReference type="InterPro" id="IPR036291">
    <property type="entry name" value="NAD(P)-bd_dom_sf"/>
</dbReference>
<comment type="caution">
    <text evidence="5">The sequence shown here is derived from an EMBL/GenBank/DDBJ whole genome shotgun (WGS) entry which is preliminary data.</text>
</comment>
<feature type="transmembrane region" description="Helical" evidence="2">
    <location>
        <begin position="9"/>
        <end position="27"/>
    </location>
</feature>
<dbReference type="PANTHER" id="PTHR43833:SF9">
    <property type="entry name" value="POTASSIUM CHANNEL PROTEIN YUGO-RELATED"/>
    <property type="match status" value="1"/>
</dbReference>
<dbReference type="InterPro" id="IPR050721">
    <property type="entry name" value="Trk_Ktr_HKT_K-transport"/>
</dbReference>
<keyword evidence="6" id="KW-1185">Reference proteome</keyword>
<dbReference type="Gene3D" id="3.30.70.1450">
    <property type="entry name" value="Regulator of K+ conductance, C-terminal domain"/>
    <property type="match status" value="1"/>
</dbReference>
<evidence type="ECO:0000313" key="6">
    <source>
        <dbReference type="Proteomes" id="UP001481872"/>
    </source>
</evidence>
<dbReference type="Proteomes" id="UP001481872">
    <property type="component" value="Unassembled WGS sequence"/>
</dbReference>
<evidence type="ECO:0000313" key="5">
    <source>
        <dbReference type="EMBL" id="MEQ3353738.1"/>
    </source>
</evidence>
<dbReference type="InterPro" id="IPR003148">
    <property type="entry name" value="RCK_N"/>
</dbReference>
<dbReference type="Pfam" id="PF07885">
    <property type="entry name" value="Ion_trans_2"/>
    <property type="match status" value="1"/>
</dbReference>
<evidence type="ECO:0000259" key="3">
    <source>
        <dbReference type="PROSITE" id="PS51201"/>
    </source>
</evidence>
<evidence type="ECO:0000259" key="4">
    <source>
        <dbReference type="PROSITE" id="PS51202"/>
    </source>
</evidence>
<dbReference type="SUPFAM" id="SSF81324">
    <property type="entry name" value="Voltage-gated potassium channels"/>
    <property type="match status" value="1"/>
</dbReference>
<dbReference type="PANTHER" id="PTHR43833">
    <property type="entry name" value="POTASSIUM CHANNEL PROTEIN 2-RELATED-RELATED"/>
    <property type="match status" value="1"/>
</dbReference>
<dbReference type="SUPFAM" id="SSF116726">
    <property type="entry name" value="TrkA C-terminal domain-like"/>
    <property type="match status" value="1"/>
</dbReference>
<keyword evidence="2" id="KW-0812">Transmembrane</keyword>
<gene>
    <name evidence="5" type="ORF">AAA081_05405</name>
</gene>
<dbReference type="PROSITE" id="PS51201">
    <property type="entry name" value="RCK_N"/>
    <property type="match status" value="1"/>
</dbReference>
<feature type="domain" description="RCK N-terminal" evidence="3">
    <location>
        <begin position="107"/>
        <end position="230"/>
    </location>
</feature>
<comment type="subcellular location">
    <subcellularLocation>
        <location evidence="1">Cell membrane</location>
        <topology evidence="1">Multi-pass membrane protein</topology>
    </subcellularLocation>
</comment>
<dbReference type="Pfam" id="PF02254">
    <property type="entry name" value="TrkA_N"/>
    <property type="match status" value="1"/>
</dbReference>
<dbReference type="InterPro" id="IPR013099">
    <property type="entry name" value="K_chnl_dom"/>
</dbReference>
<dbReference type="EMBL" id="JBBNPS010000012">
    <property type="protein sequence ID" value="MEQ3353738.1"/>
    <property type="molecule type" value="Genomic_DNA"/>
</dbReference>
<sequence length="343" mass="38051">MDEKRKLKFTFYSFAFLLIFGMIGYKFLLDVDYIDAFYMTVITISTVGFGEIGTTSNASEMFSVLMIFLGVGIVGYAFSTVVAMFVEGKVGDLWKGSKMDRKISALNDHYIICGSGELAEVIINKFIHEEMAFVVITDNREDLDDYSHHDILVVEGHSTEESVLEHAGIDRAKGLLATLDSEVDNIVTVLTARNMNKDIYIIANSVSKSGNDKLLKVGADKTLSAVEISGKRMASLMIKPNIMSFLDVVTRIGDVELDLEEVMVYPGSYLENKNLIEAEIPGKTGLVVLAIKKKEDGKMLFNPPVDYTFQIGDVLIVLGRGEQVDKLRHLGDEIKDDIKTEGK</sequence>
<dbReference type="SUPFAM" id="SSF51735">
    <property type="entry name" value="NAD(P)-binding Rossmann-fold domains"/>
    <property type="match status" value="1"/>
</dbReference>